<dbReference type="SUPFAM" id="SSF49303">
    <property type="entry name" value="beta-Galactosidase/glucuronidase domain"/>
    <property type="match status" value="1"/>
</dbReference>
<dbReference type="PANTHER" id="PTHR42732:SF1">
    <property type="entry name" value="BETA-MANNOSIDASE"/>
    <property type="match status" value="1"/>
</dbReference>
<dbReference type="PANTHER" id="PTHR42732">
    <property type="entry name" value="BETA-GALACTOSIDASE"/>
    <property type="match status" value="1"/>
</dbReference>
<dbReference type="Pfam" id="PF02836">
    <property type="entry name" value="Glyco_hydro_2_C"/>
    <property type="match status" value="1"/>
</dbReference>
<organism evidence="8 9">
    <name type="scientific">Devosia riboflavina</name>
    <dbReference type="NCBI Taxonomy" id="46914"/>
    <lineage>
        <taxon>Bacteria</taxon>
        <taxon>Pseudomonadati</taxon>
        <taxon>Pseudomonadota</taxon>
        <taxon>Alphaproteobacteria</taxon>
        <taxon>Hyphomicrobiales</taxon>
        <taxon>Devosiaceae</taxon>
        <taxon>Devosia</taxon>
    </lineage>
</organism>
<dbReference type="EMBL" id="JQGC01000022">
    <property type="protein sequence ID" value="KFL29638.1"/>
    <property type="molecule type" value="Genomic_DNA"/>
</dbReference>
<evidence type="ECO:0000256" key="1">
    <source>
        <dbReference type="ARBA" id="ARBA00007401"/>
    </source>
</evidence>
<accession>A0A087LYD5</accession>
<dbReference type="InterPro" id="IPR023232">
    <property type="entry name" value="Glyco_hydro_2_AS"/>
</dbReference>
<evidence type="ECO:0000259" key="6">
    <source>
        <dbReference type="Pfam" id="PF02836"/>
    </source>
</evidence>
<dbReference type="Gene3D" id="3.20.20.80">
    <property type="entry name" value="Glycosidases"/>
    <property type="match status" value="1"/>
</dbReference>
<dbReference type="PROSITE" id="PS00608">
    <property type="entry name" value="GLYCOSYL_HYDROL_F2_2"/>
    <property type="match status" value="1"/>
</dbReference>
<feature type="domain" description="Glycoside hydrolase family 2 immunoglobulin-like beta-sandwich" evidence="5">
    <location>
        <begin position="152"/>
        <end position="247"/>
    </location>
</feature>
<dbReference type="RefSeq" id="WP_035086136.1">
    <property type="nucleotide sequence ID" value="NZ_JQGC01000022.1"/>
</dbReference>
<dbReference type="PRINTS" id="PR00132">
    <property type="entry name" value="GLHYDRLASE2"/>
</dbReference>
<evidence type="ECO:0000259" key="5">
    <source>
        <dbReference type="Pfam" id="PF00703"/>
    </source>
</evidence>
<dbReference type="AlphaFoldDB" id="A0A087LYD5"/>
<evidence type="ECO:0000256" key="2">
    <source>
        <dbReference type="ARBA" id="ARBA00022801"/>
    </source>
</evidence>
<feature type="domain" description="Glycoside hydrolase family 2 catalytic" evidence="6">
    <location>
        <begin position="252"/>
        <end position="529"/>
    </location>
</feature>
<gene>
    <name evidence="8" type="ORF">JP75_19965</name>
</gene>
<dbReference type="InterPro" id="IPR008979">
    <property type="entry name" value="Galactose-bd-like_sf"/>
</dbReference>
<dbReference type="InterPro" id="IPR013783">
    <property type="entry name" value="Ig-like_fold"/>
</dbReference>
<dbReference type="Gene3D" id="2.60.40.10">
    <property type="entry name" value="Immunoglobulins"/>
    <property type="match status" value="1"/>
</dbReference>
<dbReference type="GO" id="GO:0005975">
    <property type="term" value="P:carbohydrate metabolic process"/>
    <property type="evidence" value="ECO:0007669"/>
    <property type="project" value="InterPro"/>
</dbReference>
<dbReference type="OrthoDB" id="9758603at2"/>
<dbReference type="SUPFAM" id="SSF49785">
    <property type="entry name" value="Galactose-binding domain-like"/>
    <property type="match status" value="1"/>
</dbReference>
<dbReference type="InterPro" id="IPR006102">
    <property type="entry name" value="Ig-like_GH2"/>
</dbReference>
<keyword evidence="2 4" id="KW-0378">Hydrolase</keyword>
<dbReference type="Gene3D" id="2.60.120.260">
    <property type="entry name" value="Galactose-binding domain-like"/>
    <property type="match status" value="1"/>
</dbReference>
<dbReference type="STRING" id="46914.JP75_19965"/>
<dbReference type="InterPro" id="IPR036156">
    <property type="entry name" value="Beta-gal/glucu_dom_sf"/>
</dbReference>
<dbReference type="InterPro" id="IPR051913">
    <property type="entry name" value="GH2_Domain-Containing"/>
</dbReference>
<comment type="caution">
    <text evidence="8">The sequence shown here is derived from an EMBL/GenBank/DDBJ whole genome shotgun (WGS) entry which is preliminary data.</text>
</comment>
<name>A0A087LYD5_9HYPH</name>
<keyword evidence="9" id="KW-1185">Reference proteome</keyword>
<evidence type="ECO:0000259" key="7">
    <source>
        <dbReference type="Pfam" id="PF02837"/>
    </source>
</evidence>
<dbReference type="PROSITE" id="PS00719">
    <property type="entry name" value="GLYCOSYL_HYDROL_F2_1"/>
    <property type="match status" value="1"/>
</dbReference>
<dbReference type="Pfam" id="PF02837">
    <property type="entry name" value="Glyco_hydro_2_N"/>
    <property type="match status" value="1"/>
</dbReference>
<protein>
    <submittedName>
        <fullName evidence="8">Beta-D-galactosidase</fullName>
    </submittedName>
</protein>
<dbReference type="InterPro" id="IPR017853">
    <property type="entry name" value="GH"/>
</dbReference>
<evidence type="ECO:0000256" key="3">
    <source>
        <dbReference type="ARBA" id="ARBA00023295"/>
    </source>
</evidence>
<feature type="domain" description="Glycosyl hydrolases family 2 sugar binding" evidence="7">
    <location>
        <begin position="30"/>
        <end position="137"/>
    </location>
</feature>
<proteinExistence type="inferred from homology"/>
<dbReference type="SUPFAM" id="SSF51445">
    <property type="entry name" value="(Trans)glycosidases"/>
    <property type="match status" value="1"/>
</dbReference>
<reference evidence="8 9" key="1">
    <citation type="submission" date="2014-08" db="EMBL/GenBank/DDBJ databases">
        <authorList>
            <person name="Hassan Y.I."/>
            <person name="Lepp D."/>
            <person name="Zhou T."/>
        </authorList>
    </citation>
    <scope>NUCLEOTIDE SEQUENCE [LARGE SCALE GENOMIC DNA]</scope>
    <source>
        <strain evidence="8 9">IFO13584</strain>
    </source>
</reference>
<sequence length="733" mass="82093">MRPLIDFNSGWLFEGKDTVRLPHNAVDLPFSYFDEKAYQREFTYEKRFNAEESWQGREVSVVFDGAMANSRVYLNGEEIAAHKDGYTPFEGRLTGRVKSGENVVKVVIDGSENPAIPPFGGWIDYLTYAGLYREAWLRVTAPIFVGNGKIETPDVLADKKSVRARIDLANPQNLPLSGTLVATLKDASGNEIATTDAAITGTSVNLAFDDLTGITLWDLKTPALYTLEVTIDTASGQDTAAFRFGFRSAEFTTEGFKLNGKLLKLRGLNRHQSFPYSGYAMGKSAQVQDAEILKHQLHLNMVRTSHYPQSHYFLDRCDELGLLVFEEIPGWQHIGPAEWKDEAVENVRRMITRDWNHPSIVIWGVRINESQDDHDFYVRTNKLAHELDTTRQTGGVRYLTDSELLEDVYTMNDFILGNEELGGNRPRTPLRPQQEVTGLDRVVPYMITEYGGHMYPTKSNDQEQRQAEHVRRHLDVMNAAYGDPQIAGCIGWCAFDYNTHKDFGSGDRICHHGVMDMIREPKFAAYAYASQCEPEDEVILKPVTFWARGERNIGGVLPLIILTNCDEIELTYGSNTPKRFRPDRTAYPHLPHAPVIIKREDLTDEEFGLWGLSWEDAVITGYVKGAVAKTVKFISDPIATELQVIPDHTELGAEGDTVRVMVRALDQSGKKLPFFPEPVSIEVSGAAERLGPGLVPLRAGATGFWLRTIGKGPITVTVTNERLGRTVSTLTAI</sequence>
<dbReference type="Proteomes" id="UP000028981">
    <property type="component" value="Unassembled WGS sequence"/>
</dbReference>
<dbReference type="Pfam" id="PF00703">
    <property type="entry name" value="Glyco_hydro_2"/>
    <property type="match status" value="1"/>
</dbReference>
<dbReference type="InterPro" id="IPR006101">
    <property type="entry name" value="Glyco_hydro_2"/>
</dbReference>
<evidence type="ECO:0000313" key="8">
    <source>
        <dbReference type="EMBL" id="KFL29638.1"/>
    </source>
</evidence>
<evidence type="ECO:0000313" key="9">
    <source>
        <dbReference type="Proteomes" id="UP000028981"/>
    </source>
</evidence>
<dbReference type="InterPro" id="IPR006104">
    <property type="entry name" value="Glyco_hydro_2_N"/>
</dbReference>
<keyword evidence="3 4" id="KW-0326">Glycosidase</keyword>
<comment type="similarity">
    <text evidence="1 4">Belongs to the glycosyl hydrolase 2 family.</text>
</comment>
<evidence type="ECO:0000256" key="4">
    <source>
        <dbReference type="RuleBase" id="RU361154"/>
    </source>
</evidence>
<dbReference type="InterPro" id="IPR023230">
    <property type="entry name" value="Glyco_hydro_2_CS"/>
</dbReference>
<dbReference type="InterPro" id="IPR006103">
    <property type="entry name" value="Glyco_hydro_2_cat"/>
</dbReference>
<dbReference type="GO" id="GO:0004553">
    <property type="term" value="F:hydrolase activity, hydrolyzing O-glycosyl compounds"/>
    <property type="evidence" value="ECO:0007669"/>
    <property type="project" value="InterPro"/>
</dbReference>